<dbReference type="Proteomes" id="UP001164539">
    <property type="component" value="Chromosome 14"/>
</dbReference>
<gene>
    <name evidence="1" type="ORF">OWV82_024554</name>
</gene>
<accession>A0ACC1WQP7</accession>
<organism evidence="1 2">
    <name type="scientific">Melia azedarach</name>
    <name type="common">Chinaberry tree</name>
    <dbReference type="NCBI Taxonomy" id="155640"/>
    <lineage>
        <taxon>Eukaryota</taxon>
        <taxon>Viridiplantae</taxon>
        <taxon>Streptophyta</taxon>
        <taxon>Embryophyta</taxon>
        <taxon>Tracheophyta</taxon>
        <taxon>Spermatophyta</taxon>
        <taxon>Magnoliopsida</taxon>
        <taxon>eudicotyledons</taxon>
        <taxon>Gunneridae</taxon>
        <taxon>Pentapetalae</taxon>
        <taxon>rosids</taxon>
        <taxon>malvids</taxon>
        <taxon>Sapindales</taxon>
        <taxon>Meliaceae</taxon>
        <taxon>Melia</taxon>
    </lineage>
</organism>
<comment type="caution">
    <text evidence="1">The sequence shown here is derived from an EMBL/GenBank/DDBJ whole genome shotgun (WGS) entry which is preliminary data.</text>
</comment>
<reference evidence="1 2" key="1">
    <citation type="journal article" date="2023" name="Science">
        <title>Complex scaffold remodeling in plant triterpene biosynthesis.</title>
        <authorList>
            <person name="De La Pena R."/>
            <person name="Hodgson H."/>
            <person name="Liu J.C."/>
            <person name="Stephenson M.J."/>
            <person name="Martin A.C."/>
            <person name="Owen C."/>
            <person name="Harkess A."/>
            <person name="Leebens-Mack J."/>
            <person name="Jimenez L.E."/>
            <person name="Osbourn A."/>
            <person name="Sattely E.S."/>
        </authorList>
    </citation>
    <scope>NUCLEOTIDE SEQUENCE [LARGE SCALE GENOMIC DNA]</scope>
    <source>
        <strain evidence="2">cv. JPN11</strain>
        <tissue evidence="1">Leaf</tissue>
    </source>
</reference>
<evidence type="ECO:0000313" key="1">
    <source>
        <dbReference type="EMBL" id="KAJ4701289.1"/>
    </source>
</evidence>
<dbReference type="EMBL" id="CM051407">
    <property type="protein sequence ID" value="KAJ4701289.1"/>
    <property type="molecule type" value="Genomic_DNA"/>
</dbReference>
<keyword evidence="2" id="KW-1185">Reference proteome</keyword>
<protein>
    <submittedName>
        <fullName evidence="1">tRNA modification GTPase</fullName>
    </submittedName>
</protein>
<sequence>MDVHVIHHSPMALLPSLRSIITQLHHRPPPSPPLLSIASLLFLKPKLSIPTLKNFFSSSPKPKTLNLYATSKDNTLVFKKDERLVAVNGETEEKTGTFRTIAAIVTSIGGPPGAVGIVRLSGPMAVDIVGRVFRPVKKEKRKSSSSGPWRPKSHVVEYGVVLDRHGNVVDEVLAVPMLAPRSYTREDVVELQCHGSEVCLRRVLRACLEAGATLAEPGEFTLRAFLNGRLDLSQAENVEKLISAKSVAAADAALAGMQACFSSLVKSVRAQCIELLAEIEARLDFDDEMPPLDLNLVMDKIHTMSQDVESALETANYDKLLQSGLQIAIVGRPNVGKSSLLNAWSKSERAIVTEIAGTTRDVVEASITVCGVPVTLLDTAGIRETDDIVEKIGVERSEAVALGADVIIMTVSAVEGWTAEDTKLLNRIQSNKKSNESSTPMILVINKIDRAPAASTEWSQ</sequence>
<proteinExistence type="predicted"/>
<name>A0ACC1WQP7_MELAZ</name>
<evidence type="ECO:0000313" key="2">
    <source>
        <dbReference type="Proteomes" id="UP001164539"/>
    </source>
</evidence>